<organism evidence="1 2">
    <name type="scientific">Erythranthe guttata</name>
    <name type="common">Yellow monkey flower</name>
    <name type="synonym">Mimulus guttatus</name>
    <dbReference type="NCBI Taxonomy" id="4155"/>
    <lineage>
        <taxon>Eukaryota</taxon>
        <taxon>Viridiplantae</taxon>
        <taxon>Streptophyta</taxon>
        <taxon>Embryophyta</taxon>
        <taxon>Tracheophyta</taxon>
        <taxon>Spermatophyta</taxon>
        <taxon>Magnoliopsida</taxon>
        <taxon>eudicotyledons</taxon>
        <taxon>Gunneridae</taxon>
        <taxon>Pentapetalae</taxon>
        <taxon>asterids</taxon>
        <taxon>lamiids</taxon>
        <taxon>Lamiales</taxon>
        <taxon>Phrymaceae</taxon>
        <taxon>Erythranthe</taxon>
    </lineage>
</organism>
<name>A0A022PVZ6_ERYGU</name>
<accession>A0A022PVZ6</accession>
<protein>
    <submittedName>
        <fullName evidence="1">Uncharacterized protein</fullName>
    </submittedName>
</protein>
<keyword evidence="2" id="KW-1185">Reference proteome</keyword>
<dbReference type="Proteomes" id="UP000030748">
    <property type="component" value="Unassembled WGS sequence"/>
</dbReference>
<dbReference type="EMBL" id="KI632313">
    <property type="protein sequence ID" value="EYU18973.1"/>
    <property type="molecule type" value="Genomic_DNA"/>
</dbReference>
<evidence type="ECO:0000313" key="1">
    <source>
        <dbReference type="EMBL" id="EYU18973.1"/>
    </source>
</evidence>
<reference evidence="1 2" key="1">
    <citation type="journal article" date="2013" name="Proc. Natl. Acad. Sci. U.S.A.">
        <title>Fine-scale variation in meiotic recombination in Mimulus inferred from population shotgun sequencing.</title>
        <authorList>
            <person name="Hellsten U."/>
            <person name="Wright K.M."/>
            <person name="Jenkins J."/>
            <person name="Shu S."/>
            <person name="Yuan Y."/>
            <person name="Wessler S.R."/>
            <person name="Schmutz J."/>
            <person name="Willis J.H."/>
            <person name="Rokhsar D.S."/>
        </authorList>
    </citation>
    <scope>NUCLEOTIDE SEQUENCE [LARGE SCALE GENOMIC DNA]</scope>
    <source>
        <strain evidence="2">cv. DUN x IM62</strain>
    </source>
</reference>
<evidence type="ECO:0000313" key="2">
    <source>
        <dbReference type="Proteomes" id="UP000030748"/>
    </source>
</evidence>
<proteinExistence type="predicted"/>
<gene>
    <name evidence="1" type="ORF">MIMGU_mgv1a0207312mg</name>
</gene>
<dbReference type="AlphaFoldDB" id="A0A022PVZ6"/>
<feature type="non-terminal residue" evidence="1">
    <location>
        <position position="24"/>
    </location>
</feature>
<sequence length="24" mass="2757">MVIIRLCDKKMFGNICSKSEGIDR</sequence>